<comment type="function">
    <text evidence="1">Endothelins are endothelium-derived vasoconstrictor peptides.</text>
</comment>
<dbReference type="GO" id="GO:0031708">
    <property type="term" value="F:endothelin B receptor binding"/>
    <property type="evidence" value="ECO:0007669"/>
    <property type="project" value="TreeGrafter"/>
</dbReference>
<comment type="similarity">
    <text evidence="3">Belongs to the endothelin/sarafotoxin family.</text>
</comment>
<dbReference type="RefSeq" id="XP_025025338.1">
    <property type="nucleotide sequence ID" value="XM_025169570.1"/>
</dbReference>
<dbReference type="OMA" id="HSSKWPL"/>
<dbReference type="PANTHER" id="PTHR13874">
    <property type="entry name" value="ENDOTHELIN"/>
    <property type="match status" value="1"/>
</dbReference>
<keyword evidence="16" id="KW-1185">Reference proteome</keyword>
<evidence type="ECO:0000259" key="15">
    <source>
        <dbReference type="SMART" id="SM00272"/>
    </source>
</evidence>
<evidence type="ECO:0000313" key="16">
    <source>
        <dbReference type="Proteomes" id="UP000695026"/>
    </source>
</evidence>
<evidence type="ECO:0000256" key="8">
    <source>
        <dbReference type="ARBA" id="ARBA00023157"/>
    </source>
</evidence>
<keyword evidence="7" id="KW-0838">Vasoactive</keyword>
<keyword evidence="10" id="KW-0839">Vasoconstrictor</keyword>
<dbReference type="Proteomes" id="UP000695026">
    <property type="component" value="Unplaced"/>
</dbReference>
<dbReference type="AlphaFoldDB" id="A0A9F2R0Y3"/>
<dbReference type="GO" id="GO:0006874">
    <property type="term" value="P:intracellular calcium ion homeostasis"/>
    <property type="evidence" value="ECO:0007669"/>
    <property type="project" value="TreeGrafter"/>
</dbReference>
<proteinExistence type="inferred from homology"/>
<dbReference type="GO" id="GO:0003100">
    <property type="term" value="P:regulation of systemic arterial blood pressure by endothelin"/>
    <property type="evidence" value="ECO:0007669"/>
    <property type="project" value="TreeGrafter"/>
</dbReference>
<keyword evidence="6 14" id="KW-0732">Signal</keyword>
<evidence type="ECO:0000256" key="14">
    <source>
        <dbReference type="SAM" id="SignalP"/>
    </source>
</evidence>
<evidence type="ECO:0000256" key="10">
    <source>
        <dbReference type="ARBA" id="ARBA00023322"/>
    </source>
</evidence>
<evidence type="ECO:0000256" key="3">
    <source>
        <dbReference type="ARBA" id="ARBA00010959"/>
    </source>
</evidence>
<dbReference type="PRINTS" id="PR00365">
    <property type="entry name" value="ENDOTHELIN"/>
</dbReference>
<keyword evidence="9" id="KW-0800">Toxin</keyword>
<dbReference type="Pfam" id="PF00322">
    <property type="entry name" value="Endothelin"/>
    <property type="match status" value="1"/>
</dbReference>
<dbReference type="PROSITE" id="PS00270">
    <property type="entry name" value="ENDOTHELIN"/>
    <property type="match status" value="2"/>
</dbReference>
<evidence type="ECO:0000313" key="18">
    <source>
        <dbReference type="RefSeq" id="XP_007432960.1"/>
    </source>
</evidence>
<dbReference type="GO" id="GO:0005179">
    <property type="term" value="F:hormone activity"/>
    <property type="evidence" value="ECO:0007669"/>
    <property type="project" value="TreeGrafter"/>
</dbReference>
<dbReference type="RefSeq" id="XP_025025340.1">
    <property type="nucleotide sequence ID" value="XM_025169572.1"/>
</dbReference>
<dbReference type="GO" id="GO:0005615">
    <property type="term" value="C:extracellular space"/>
    <property type="evidence" value="ECO:0007669"/>
    <property type="project" value="TreeGrafter"/>
</dbReference>
<reference evidence="17 18" key="1">
    <citation type="submission" date="2025-04" db="UniProtKB">
        <authorList>
            <consortium name="RefSeq"/>
        </authorList>
    </citation>
    <scope>IDENTIFICATION</scope>
    <source>
        <tissue evidence="17 18">Liver</tissue>
    </source>
</reference>
<evidence type="ECO:0000256" key="12">
    <source>
        <dbReference type="ARBA" id="ARBA00041850"/>
    </source>
</evidence>
<accession>A0A9F2R0Y3</accession>
<evidence type="ECO:0000256" key="9">
    <source>
        <dbReference type="ARBA" id="ARBA00023259"/>
    </source>
</evidence>
<feature type="domain" description="Endothelin-like toxin" evidence="15">
    <location>
        <begin position="133"/>
        <end position="154"/>
    </location>
</feature>
<evidence type="ECO:0000256" key="6">
    <source>
        <dbReference type="ARBA" id="ARBA00022729"/>
    </source>
</evidence>
<dbReference type="PANTHER" id="PTHR13874:SF11">
    <property type="entry name" value="ENDOTHELIN-3"/>
    <property type="match status" value="1"/>
</dbReference>
<feature type="signal peptide" evidence="14">
    <location>
        <begin position="1"/>
        <end position="22"/>
    </location>
</feature>
<evidence type="ECO:0000256" key="7">
    <source>
        <dbReference type="ARBA" id="ARBA00022858"/>
    </source>
</evidence>
<gene>
    <name evidence="17 18 19 20 21 22" type="primary">EDN3</name>
</gene>
<evidence type="ECO:0000313" key="19">
    <source>
        <dbReference type="RefSeq" id="XP_007432961.1"/>
    </source>
</evidence>
<feature type="compositionally biased region" description="Polar residues" evidence="13">
    <location>
        <begin position="40"/>
        <end position="56"/>
    </location>
</feature>
<dbReference type="CTD" id="1908"/>
<dbReference type="InterPro" id="IPR019764">
    <property type="entry name" value="Endothelin_toxin_CS"/>
</dbReference>
<dbReference type="KEGG" id="pbi:103055301"/>
<dbReference type="RefSeq" id="XP_007432959.1">
    <property type="nucleotide sequence ID" value="XM_007432897.3"/>
</dbReference>
<feature type="domain" description="Endothelin-like toxin" evidence="15">
    <location>
        <begin position="71"/>
        <end position="92"/>
    </location>
</feature>
<dbReference type="OrthoDB" id="9943124at2759"/>
<evidence type="ECO:0000256" key="1">
    <source>
        <dbReference type="ARBA" id="ARBA00003023"/>
    </source>
</evidence>
<dbReference type="SMART" id="SM00272">
    <property type="entry name" value="END"/>
    <property type="match status" value="2"/>
</dbReference>
<feature type="region of interest" description="Disordered" evidence="13">
    <location>
        <begin position="39"/>
        <end position="59"/>
    </location>
</feature>
<evidence type="ECO:0000256" key="4">
    <source>
        <dbReference type="ARBA" id="ARBA00022525"/>
    </source>
</evidence>
<dbReference type="GO" id="GO:0019229">
    <property type="term" value="P:regulation of vasoconstriction"/>
    <property type="evidence" value="ECO:0007669"/>
    <property type="project" value="InterPro"/>
</dbReference>
<keyword evidence="9" id="KW-1213">G-protein coupled receptor impairing toxin</keyword>
<evidence type="ECO:0000313" key="20">
    <source>
        <dbReference type="RefSeq" id="XP_025025338.1"/>
    </source>
</evidence>
<dbReference type="GeneID" id="103055301"/>
<dbReference type="GO" id="GO:0014826">
    <property type="term" value="P:vein smooth muscle contraction"/>
    <property type="evidence" value="ECO:0007669"/>
    <property type="project" value="TreeGrafter"/>
</dbReference>
<evidence type="ECO:0000313" key="21">
    <source>
        <dbReference type="RefSeq" id="XP_025025340.1"/>
    </source>
</evidence>
<name>A0A9F2R0Y3_PYTBI</name>
<evidence type="ECO:0000313" key="17">
    <source>
        <dbReference type="RefSeq" id="XP_007432959.1"/>
    </source>
</evidence>
<evidence type="ECO:0000256" key="2">
    <source>
        <dbReference type="ARBA" id="ARBA00004613"/>
    </source>
</evidence>
<dbReference type="InterPro" id="IPR001928">
    <property type="entry name" value="Endothln-like_toxin"/>
</dbReference>
<keyword evidence="5" id="KW-0123">Cardiotoxin</keyword>
<organism evidence="16 19">
    <name type="scientific">Python bivittatus</name>
    <name type="common">Burmese python</name>
    <name type="synonym">Python molurus bivittatus</name>
    <dbReference type="NCBI Taxonomy" id="176946"/>
    <lineage>
        <taxon>Eukaryota</taxon>
        <taxon>Metazoa</taxon>
        <taxon>Chordata</taxon>
        <taxon>Craniata</taxon>
        <taxon>Vertebrata</taxon>
        <taxon>Euteleostomi</taxon>
        <taxon>Lepidosauria</taxon>
        <taxon>Squamata</taxon>
        <taxon>Bifurcata</taxon>
        <taxon>Unidentata</taxon>
        <taxon>Episquamata</taxon>
        <taxon>Toxicofera</taxon>
        <taxon>Serpentes</taxon>
        <taxon>Henophidia</taxon>
        <taxon>Pythonidae</taxon>
        <taxon>Python</taxon>
    </lineage>
</organism>
<dbReference type="RefSeq" id="XP_007432960.1">
    <property type="nucleotide sequence ID" value="XM_007432898.3"/>
</dbReference>
<keyword evidence="4" id="KW-0964">Secreted</keyword>
<evidence type="ECO:0000256" key="13">
    <source>
        <dbReference type="SAM" id="MobiDB-lite"/>
    </source>
</evidence>
<evidence type="ECO:0000256" key="11">
    <source>
        <dbReference type="ARBA" id="ARBA00040198"/>
    </source>
</evidence>
<dbReference type="InterPro" id="IPR020475">
    <property type="entry name" value="Endothelin"/>
</dbReference>
<dbReference type="RefSeq" id="XP_025025341.1">
    <property type="nucleotide sequence ID" value="XM_025169573.1"/>
</dbReference>
<evidence type="ECO:0000256" key="5">
    <source>
        <dbReference type="ARBA" id="ARBA00022582"/>
    </source>
</evidence>
<dbReference type="RefSeq" id="XP_007432961.1">
    <property type="nucleotide sequence ID" value="XM_007432899.3"/>
</dbReference>
<comment type="subcellular location">
    <subcellularLocation>
        <location evidence="2">Secreted</location>
    </subcellularLocation>
</comment>
<sequence length="178" mass="20291">MERGFLILVGLTFLSSAGFSLSTSQSGLRFLGLSERVSKETSTGPGRLDSATSSRPDNVAGLEEVHHRVKRCTCYTYRDKECVYYCHLDIIWINTPEKTVPYGLANYRGNFRVRRSTEQQHKSLHSLERSPPRCSCTDRRDKLCVQFCTWDVQCNHLKQMSHPAGTVLHEEEKHALAQ</sequence>
<protein>
    <recommendedName>
        <fullName evidence="11">Endothelin-3</fullName>
    </recommendedName>
    <alternativeName>
        <fullName evidence="12">Preproendothelin-3</fullName>
    </alternativeName>
</protein>
<feature type="chain" id="PRO_5044698231" description="Endothelin-3" evidence="14">
    <location>
        <begin position="23"/>
        <end position="178"/>
    </location>
</feature>
<evidence type="ECO:0000313" key="22">
    <source>
        <dbReference type="RefSeq" id="XP_025025341.1"/>
    </source>
</evidence>
<keyword evidence="8" id="KW-1015">Disulfide bond</keyword>